<comment type="caution">
    <text evidence="1">The sequence shown here is derived from an EMBL/GenBank/DDBJ whole genome shotgun (WGS) entry which is preliminary data.</text>
</comment>
<reference evidence="1 2" key="1">
    <citation type="submission" date="2018-06" db="EMBL/GenBank/DDBJ databases">
        <title>Comparative genomics reveals the genomic features of Rhizophagus irregularis, R. cerebriforme, R. diaphanum and Gigaspora rosea, and their symbiotic lifestyle signature.</title>
        <authorList>
            <person name="Morin E."/>
            <person name="San Clemente H."/>
            <person name="Chen E.C.H."/>
            <person name="De La Providencia I."/>
            <person name="Hainaut M."/>
            <person name="Kuo A."/>
            <person name="Kohler A."/>
            <person name="Murat C."/>
            <person name="Tang N."/>
            <person name="Roy S."/>
            <person name="Loubradou J."/>
            <person name="Henrissat B."/>
            <person name="Grigoriev I.V."/>
            <person name="Corradi N."/>
            <person name="Roux C."/>
            <person name="Martin F.M."/>
        </authorList>
    </citation>
    <scope>NUCLEOTIDE SEQUENCE [LARGE SCALE GENOMIC DNA]</scope>
    <source>
        <strain evidence="1 2">DAOM 194757</strain>
    </source>
</reference>
<evidence type="ECO:0000313" key="2">
    <source>
        <dbReference type="Proteomes" id="UP000266673"/>
    </source>
</evidence>
<keyword evidence="2" id="KW-1185">Reference proteome</keyword>
<name>A0A397UJS1_9GLOM</name>
<accession>A0A397UJS1</accession>
<protein>
    <submittedName>
        <fullName evidence="1">Uncharacterized protein</fullName>
    </submittedName>
</protein>
<dbReference type="AlphaFoldDB" id="A0A397UJS1"/>
<gene>
    <name evidence="1" type="ORF">C2G38_2205906</name>
</gene>
<evidence type="ECO:0000313" key="1">
    <source>
        <dbReference type="EMBL" id="RIB10515.1"/>
    </source>
</evidence>
<organism evidence="1 2">
    <name type="scientific">Gigaspora rosea</name>
    <dbReference type="NCBI Taxonomy" id="44941"/>
    <lineage>
        <taxon>Eukaryota</taxon>
        <taxon>Fungi</taxon>
        <taxon>Fungi incertae sedis</taxon>
        <taxon>Mucoromycota</taxon>
        <taxon>Glomeromycotina</taxon>
        <taxon>Glomeromycetes</taxon>
        <taxon>Diversisporales</taxon>
        <taxon>Gigasporaceae</taxon>
        <taxon>Gigaspora</taxon>
    </lineage>
</organism>
<dbReference type="EMBL" id="QKWP01001241">
    <property type="protein sequence ID" value="RIB10515.1"/>
    <property type="molecule type" value="Genomic_DNA"/>
</dbReference>
<proteinExistence type="predicted"/>
<dbReference type="Proteomes" id="UP000266673">
    <property type="component" value="Unassembled WGS sequence"/>
</dbReference>
<sequence length="304" mass="34512">MNLMLWYMNVEEDETVSIKEDRVSDKNLESSPYRVMSLFELFCDSNSYDNIDGGEIRCVENYGVEVLIIEEKVILSTEFVDGWCDDGMYDDGYSNQDEMTSDKTKLNEEINLIDFDEADWISAERPKGVFDEFVESDLIDFGYVEEELIRCSDIKKEAIEDADGDMDDANEINKSVQCFRDEVMDVLGVPLDAEVVIEMDRIVKDLLKTLIDDDFGELDCGLDSRNKDRGVSMIKNEDKVEVTKEEFADDCKGRAAGHANRIDDAAVDSVVKNGIFGYYQDPVEDGNSNEVTNLESNGRGIRRV</sequence>